<organism evidence="1 2">
    <name type="scientific">Alligator mississippiensis</name>
    <name type="common">American alligator</name>
    <dbReference type="NCBI Taxonomy" id="8496"/>
    <lineage>
        <taxon>Eukaryota</taxon>
        <taxon>Metazoa</taxon>
        <taxon>Chordata</taxon>
        <taxon>Craniata</taxon>
        <taxon>Vertebrata</taxon>
        <taxon>Euteleostomi</taxon>
        <taxon>Archelosauria</taxon>
        <taxon>Archosauria</taxon>
        <taxon>Crocodylia</taxon>
        <taxon>Alligatoridae</taxon>
        <taxon>Alligatorinae</taxon>
        <taxon>Alligator</taxon>
    </lineage>
</organism>
<evidence type="ECO:0000313" key="1">
    <source>
        <dbReference type="EMBL" id="KYO47474.1"/>
    </source>
</evidence>
<name>A0A151PEX2_ALLMI</name>
<sequence>MAPVRVNCEKKLGYDPKGSEEIQPLMQDAQYHEEAGIEKTAKARSSCTSTGKGRNPLHTVLHFLLMTSKQIS</sequence>
<dbReference type="AlphaFoldDB" id="A0A151PEX2"/>
<dbReference type="Proteomes" id="UP000050525">
    <property type="component" value="Unassembled WGS sequence"/>
</dbReference>
<protein>
    <submittedName>
        <fullName evidence="1">Uncharacterized protein</fullName>
    </submittedName>
</protein>
<gene>
    <name evidence="1" type="ORF">Y1Q_0019610</name>
</gene>
<comment type="caution">
    <text evidence="1">The sequence shown here is derived from an EMBL/GenBank/DDBJ whole genome shotgun (WGS) entry which is preliminary data.</text>
</comment>
<evidence type="ECO:0000313" key="2">
    <source>
        <dbReference type="Proteomes" id="UP000050525"/>
    </source>
</evidence>
<reference evidence="1 2" key="1">
    <citation type="journal article" date="2012" name="Genome Biol.">
        <title>Sequencing three crocodilian genomes to illuminate the evolution of archosaurs and amniotes.</title>
        <authorList>
            <person name="St John J.A."/>
            <person name="Braun E.L."/>
            <person name="Isberg S.R."/>
            <person name="Miles L.G."/>
            <person name="Chong A.Y."/>
            <person name="Gongora J."/>
            <person name="Dalzell P."/>
            <person name="Moran C."/>
            <person name="Bed'hom B."/>
            <person name="Abzhanov A."/>
            <person name="Burgess S.C."/>
            <person name="Cooksey A.M."/>
            <person name="Castoe T.A."/>
            <person name="Crawford N.G."/>
            <person name="Densmore L.D."/>
            <person name="Drew J.C."/>
            <person name="Edwards S.V."/>
            <person name="Faircloth B.C."/>
            <person name="Fujita M.K."/>
            <person name="Greenwold M.J."/>
            <person name="Hoffmann F.G."/>
            <person name="Howard J.M."/>
            <person name="Iguchi T."/>
            <person name="Janes D.E."/>
            <person name="Khan S.Y."/>
            <person name="Kohno S."/>
            <person name="de Koning A.J."/>
            <person name="Lance S.L."/>
            <person name="McCarthy F.M."/>
            <person name="McCormack J.E."/>
            <person name="Merchant M.E."/>
            <person name="Peterson D.G."/>
            <person name="Pollock D.D."/>
            <person name="Pourmand N."/>
            <person name="Raney B.J."/>
            <person name="Roessler K.A."/>
            <person name="Sanford J.R."/>
            <person name="Sawyer R.H."/>
            <person name="Schmidt C.J."/>
            <person name="Triplett E.W."/>
            <person name="Tuberville T.D."/>
            <person name="Venegas-Anaya M."/>
            <person name="Howard J.T."/>
            <person name="Jarvis E.D."/>
            <person name="Guillette L.J.Jr."/>
            <person name="Glenn T.C."/>
            <person name="Green R.E."/>
            <person name="Ray D.A."/>
        </authorList>
    </citation>
    <scope>NUCLEOTIDE SEQUENCE [LARGE SCALE GENOMIC DNA]</scope>
    <source>
        <strain evidence="1">KSC_2009_1</strain>
    </source>
</reference>
<proteinExistence type="predicted"/>
<keyword evidence="2" id="KW-1185">Reference proteome</keyword>
<dbReference type="EMBL" id="AKHW03000416">
    <property type="protein sequence ID" value="KYO47474.1"/>
    <property type="molecule type" value="Genomic_DNA"/>
</dbReference>
<accession>A0A151PEX2</accession>